<keyword evidence="1 7" id="KW-0808">Transferase</keyword>
<dbReference type="Proteomes" id="UP000275281">
    <property type="component" value="Unassembled WGS sequence"/>
</dbReference>
<dbReference type="GO" id="GO:0016874">
    <property type="term" value="F:ligase activity"/>
    <property type="evidence" value="ECO:0007669"/>
    <property type="project" value="UniProtKB-KW"/>
</dbReference>
<feature type="domain" description="PII-uridylyltransferase/Glutamine-synthetase adenylyltransferase" evidence="9">
    <location>
        <begin position="810"/>
        <end position="895"/>
    </location>
</feature>
<dbReference type="HAMAP" id="MF_00802">
    <property type="entry name" value="GlnE"/>
    <property type="match status" value="1"/>
</dbReference>
<evidence type="ECO:0000256" key="1">
    <source>
        <dbReference type="ARBA" id="ARBA00022679"/>
    </source>
</evidence>
<feature type="domain" description="Glutamate-ammonia ligase adenylyltransferase repeated" evidence="8">
    <location>
        <begin position="12"/>
        <end position="242"/>
    </location>
</feature>
<comment type="cofactor">
    <cofactor evidence="7">
        <name>Mg(2+)</name>
        <dbReference type="ChEBI" id="CHEBI:18420"/>
    </cofactor>
</comment>
<keyword evidence="5 7" id="KW-0460">Magnesium</keyword>
<dbReference type="PANTHER" id="PTHR30621:SF0">
    <property type="entry name" value="BIFUNCTIONAL GLUTAMINE SYNTHETASE ADENYLYLTRANSFERASE_ADENYLYL-REMOVING ENZYME"/>
    <property type="match status" value="1"/>
</dbReference>
<proteinExistence type="inferred from homology"/>
<keyword evidence="4 7" id="KW-0067">ATP-binding</keyword>
<dbReference type="EC" id="2.7.7.42" evidence="7"/>
<evidence type="ECO:0000256" key="3">
    <source>
        <dbReference type="ARBA" id="ARBA00022741"/>
    </source>
</evidence>
<evidence type="ECO:0000256" key="2">
    <source>
        <dbReference type="ARBA" id="ARBA00022695"/>
    </source>
</evidence>
<comment type="catalytic activity">
    <reaction evidence="7">
        <text>[glutamine synthetase]-O(4)-(5'-adenylyl)-L-tyrosine + phosphate = [glutamine synthetase]-L-tyrosine + ADP</text>
        <dbReference type="Rhea" id="RHEA:43716"/>
        <dbReference type="Rhea" id="RHEA-COMP:10660"/>
        <dbReference type="Rhea" id="RHEA-COMP:10661"/>
        <dbReference type="ChEBI" id="CHEBI:43474"/>
        <dbReference type="ChEBI" id="CHEBI:46858"/>
        <dbReference type="ChEBI" id="CHEBI:83624"/>
        <dbReference type="ChEBI" id="CHEBI:456216"/>
        <dbReference type="EC" id="2.7.7.89"/>
    </reaction>
</comment>
<evidence type="ECO:0000313" key="11">
    <source>
        <dbReference type="Proteomes" id="UP000275281"/>
    </source>
</evidence>
<dbReference type="FunFam" id="3.30.460.10:FF:000009">
    <property type="entry name" value="Bifunctional glutamine synthetase adenylyltransferase/adenylyl-removing enzyme"/>
    <property type="match status" value="1"/>
</dbReference>
<name>A0A3N5YAN7_9ALTE</name>
<dbReference type="GO" id="GO:0005829">
    <property type="term" value="C:cytosol"/>
    <property type="evidence" value="ECO:0007669"/>
    <property type="project" value="TreeGrafter"/>
</dbReference>
<dbReference type="Pfam" id="PF08335">
    <property type="entry name" value="GlnD_UR_UTase"/>
    <property type="match status" value="2"/>
</dbReference>
<dbReference type="RefSeq" id="WP_124028516.1">
    <property type="nucleotide sequence ID" value="NZ_JBHRSN010000007.1"/>
</dbReference>
<keyword evidence="3 7" id="KW-0547">Nucleotide-binding</keyword>
<evidence type="ECO:0000259" key="9">
    <source>
        <dbReference type="Pfam" id="PF08335"/>
    </source>
</evidence>
<dbReference type="SUPFAM" id="SSF81593">
    <property type="entry name" value="Nucleotidyltransferase substrate binding subunit/domain"/>
    <property type="match status" value="2"/>
</dbReference>
<protein>
    <recommendedName>
        <fullName evidence="7">Bifunctional glutamine synthetase adenylyltransferase/adenylyl-removing enzyme</fullName>
    </recommendedName>
    <alternativeName>
        <fullName evidence="7">ATP:glutamine synthetase adenylyltransferase</fullName>
    </alternativeName>
    <alternativeName>
        <fullName evidence="7">ATase</fullName>
    </alternativeName>
    <domain>
        <recommendedName>
            <fullName evidence="7">Glutamine synthetase adenylyl-L-tyrosine phosphorylase</fullName>
            <ecNumber evidence="7">2.7.7.89</ecNumber>
        </recommendedName>
        <alternativeName>
            <fullName evidence="7">Adenylyl removase</fullName>
            <shortName evidence="7">AR</shortName>
            <shortName evidence="7">AT-N</shortName>
        </alternativeName>
    </domain>
    <domain>
        <recommendedName>
            <fullName evidence="7">Glutamine synthetase adenylyl transferase</fullName>
            <ecNumber evidence="7">2.7.7.42</ecNumber>
        </recommendedName>
        <alternativeName>
            <fullName evidence="7">Adenylyl transferase</fullName>
            <shortName evidence="7">AT</shortName>
            <shortName evidence="7">AT-C</shortName>
        </alternativeName>
    </domain>
</protein>
<evidence type="ECO:0000256" key="6">
    <source>
        <dbReference type="ARBA" id="ARBA00023268"/>
    </source>
</evidence>
<dbReference type="GO" id="GO:0008882">
    <property type="term" value="F:[glutamate-ammonia-ligase] adenylyltransferase activity"/>
    <property type="evidence" value="ECO:0007669"/>
    <property type="project" value="UniProtKB-UniRule"/>
</dbReference>
<dbReference type="InterPro" id="IPR005190">
    <property type="entry name" value="GlnE_rpt_dom"/>
</dbReference>
<dbReference type="NCBIfam" id="NF008292">
    <property type="entry name" value="PRK11072.1"/>
    <property type="match status" value="1"/>
</dbReference>
<keyword evidence="11" id="KW-1185">Reference proteome</keyword>
<dbReference type="Gene3D" id="1.20.120.1510">
    <property type="match status" value="1"/>
</dbReference>
<dbReference type="SUPFAM" id="SSF81301">
    <property type="entry name" value="Nucleotidyltransferase"/>
    <property type="match status" value="2"/>
</dbReference>
<dbReference type="Pfam" id="PF03710">
    <property type="entry name" value="GlnE"/>
    <property type="match status" value="2"/>
</dbReference>
<keyword evidence="2 7" id="KW-0548">Nucleotidyltransferase</keyword>
<dbReference type="EMBL" id="RPOK01000004">
    <property type="protein sequence ID" value="RPJ65885.1"/>
    <property type="molecule type" value="Genomic_DNA"/>
</dbReference>
<evidence type="ECO:0000256" key="5">
    <source>
        <dbReference type="ARBA" id="ARBA00022842"/>
    </source>
</evidence>
<dbReference type="GO" id="GO:0047388">
    <property type="term" value="F:[glutamine synthetase]-adenylyl-L-tyrosine phosphorylase activity"/>
    <property type="evidence" value="ECO:0007669"/>
    <property type="project" value="UniProtKB-EC"/>
</dbReference>
<dbReference type="InterPro" id="IPR043519">
    <property type="entry name" value="NT_sf"/>
</dbReference>
<dbReference type="FunFam" id="1.20.120.330:FF:000005">
    <property type="entry name" value="Bifunctional glutamine synthetase adenylyltransferase/adenylyl-removing enzyme"/>
    <property type="match status" value="1"/>
</dbReference>
<dbReference type="Gene3D" id="3.30.460.10">
    <property type="entry name" value="Beta Polymerase, domain 2"/>
    <property type="match status" value="2"/>
</dbReference>
<dbReference type="GO" id="GO:0000820">
    <property type="term" value="P:regulation of glutamine family amino acid metabolic process"/>
    <property type="evidence" value="ECO:0007669"/>
    <property type="project" value="UniProtKB-UniRule"/>
</dbReference>
<feature type="region of interest" description="Adenylyl transferase" evidence="7">
    <location>
        <begin position="425"/>
        <end position="932"/>
    </location>
</feature>
<dbReference type="GO" id="GO:0000287">
    <property type="term" value="F:magnesium ion binding"/>
    <property type="evidence" value="ECO:0007669"/>
    <property type="project" value="UniProtKB-UniRule"/>
</dbReference>
<accession>A0A3N5YAN7</accession>
<comment type="catalytic activity">
    <reaction evidence="7">
        <text>[glutamine synthetase]-L-tyrosine + ATP = [glutamine synthetase]-O(4)-(5'-adenylyl)-L-tyrosine + diphosphate</text>
        <dbReference type="Rhea" id="RHEA:18589"/>
        <dbReference type="Rhea" id="RHEA-COMP:10660"/>
        <dbReference type="Rhea" id="RHEA-COMP:10661"/>
        <dbReference type="ChEBI" id="CHEBI:30616"/>
        <dbReference type="ChEBI" id="CHEBI:33019"/>
        <dbReference type="ChEBI" id="CHEBI:46858"/>
        <dbReference type="ChEBI" id="CHEBI:83624"/>
        <dbReference type="EC" id="2.7.7.42"/>
    </reaction>
</comment>
<keyword evidence="10" id="KW-0436">Ligase</keyword>
<dbReference type="CDD" id="cd05401">
    <property type="entry name" value="NT_GlnE_GlnD_like"/>
    <property type="match status" value="2"/>
</dbReference>
<feature type="region of interest" description="Adenylyl removase" evidence="7">
    <location>
        <begin position="1"/>
        <end position="416"/>
    </location>
</feature>
<dbReference type="PANTHER" id="PTHR30621">
    <property type="entry name" value="GLUTAMINE SYNTHETASE ADENYLYLTRANSFERASE"/>
    <property type="match status" value="1"/>
</dbReference>
<dbReference type="GO" id="GO:0005524">
    <property type="term" value="F:ATP binding"/>
    <property type="evidence" value="ECO:0007669"/>
    <property type="project" value="UniProtKB-UniRule"/>
</dbReference>
<dbReference type="InterPro" id="IPR013546">
    <property type="entry name" value="PII_UdlTrfase/GS_AdlTrfase"/>
</dbReference>
<organism evidence="10 11">
    <name type="scientific">Alteromonas sediminis</name>
    <dbReference type="NCBI Taxonomy" id="2259342"/>
    <lineage>
        <taxon>Bacteria</taxon>
        <taxon>Pseudomonadati</taxon>
        <taxon>Pseudomonadota</taxon>
        <taxon>Gammaproteobacteria</taxon>
        <taxon>Alteromonadales</taxon>
        <taxon>Alteromonadaceae</taxon>
        <taxon>Alteromonas/Salinimonas group</taxon>
        <taxon>Alteromonas</taxon>
    </lineage>
</organism>
<evidence type="ECO:0000313" key="10">
    <source>
        <dbReference type="EMBL" id="RPJ65885.1"/>
    </source>
</evidence>
<gene>
    <name evidence="7" type="primary">glnE</name>
    <name evidence="10" type="ORF">DRW07_13825</name>
</gene>
<evidence type="ECO:0000259" key="8">
    <source>
        <dbReference type="Pfam" id="PF03710"/>
    </source>
</evidence>
<comment type="caution">
    <text evidence="10">The sequence shown here is derived from an EMBL/GenBank/DDBJ whole genome shotgun (WGS) entry which is preliminary data.</text>
</comment>
<dbReference type="InterPro" id="IPR023057">
    <property type="entry name" value="GlnE"/>
</dbReference>
<dbReference type="AlphaFoldDB" id="A0A3N5YAN7"/>
<evidence type="ECO:0000256" key="7">
    <source>
        <dbReference type="HAMAP-Rule" id="MF_00802"/>
    </source>
</evidence>
<comment type="similarity">
    <text evidence="7">Belongs to the GlnE family.</text>
</comment>
<dbReference type="EC" id="2.7.7.89" evidence="7"/>
<sequence>MTSITENDTDLIKKAFACSNYLAALCERDDTVLTTLLNGQGTPYLEEALHLKALEAFTEHCDSEVHLMSALRAYHAQHTARIIWYDVIVQQPIKHSLTQVSVLANAIILTAYNWLYTSLTQRYGIPQARQPMCILAMGKLGGHELNFSSDIDLIFAYPEKGETHGGRKQVEHQVFFTKLAQKLIHVLDTVTTEGRLYRVDMRLRPFGESGPLVAHFDALEDYYHEQAREWERFALMKARIINPPTKDTDTLYNIIRPFVYKKYLDFTTLDALRDIKQMINAETRRRRLANNIKLGRGGIREAEFFVQCFQMIHGGRHPSLQVKNWLKACEKLAQEGHIATETQQAITQAYCVLRKVEHALQQVNNEQTQSLPTDPLHWQKIVLSTGYESQASLEHDIAKARETIHDLFAELFAQPDEDVDTESALYQFCVDAWQLDLSEQELNDTGQSVIDTHLVSQFHTIISGLKKTVLTSRAGTRGRQQLDKLIPLILEAFLENEDKDFVVLERIFALIHAVLGRTTYLDLLLENPDVRKQLFHLCQLSPWIADQLRQFPLLLDELLAPIYLHNQTTDLEASRQEYIGELRQVLLRIDPDDEEQHMDVLRQFKLCQQLRIAAADILGTLPVEKVSDKLTMLAEVLLTHVINTALHQMAKRYGLPEYHDIPGHGFAALAYGKMGGWELGYGSDLDLVFIHNAPADSQTTGAKQISAQQFYIKVAQRIMHLLNTKTIFGELYDTDLRLRPSGNAGLFCCHVDGFTHYQNNDAWTWEHQALVRARAVFGETELIEKFNLTRQAILCKTRDVEALKIEVSDMRRKLFEHWQSEKGKQSFKHGTGGITDIEFLSQYWVLAYSHQDTSLTKWQDNLRIIDAASSTSLISAEQADVLKKAYLCQRNALHHSTLLGKLDQAESAEIKHMRKAVSEVWQAILPPYSADE</sequence>
<evidence type="ECO:0000256" key="4">
    <source>
        <dbReference type="ARBA" id="ARBA00022840"/>
    </source>
</evidence>
<feature type="domain" description="Glutamate-ammonia ligase adenylyltransferase repeated" evidence="8">
    <location>
        <begin position="532"/>
        <end position="787"/>
    </location>
</feature>
<dbReference type="Gene3D" id="1.20.120.330">
    <property type="entry name" value="Nucleotidyltransferases domain 2"/>
    <property type="match status" value="2"/>
</dbReference>
<reference evidence="10 11" key="1">
    <citation type="submission" date="2018-11" db="EMBL/GenBank/DDBJ databases">
        <authorList>
            <person name="Ye M.-Q."/>
            <person name="Du Z.-J."/>
        </authorList>
    </citation>
    <scope>NUCLEOTIDE SEQUENCE [LARGE SCALE GENOMIC DNA]</scope>
    <source>
        <strain evidence="10 11">U0105</strain>
    </source>
</reference>
<keyword evidence="6 7" id="KW-0511">Multifunctional enzyme</keyword>
<feature type="domain" description="PII-uridylyltransferase/Glutamine-synthetase adenylyltransferase" evidence="9">
    <location>
        <begin position="274"/>
        <end position="412"/>
    </location>
</feature>
<comment type="function">
    <text evidence="7">Involved in the regulation of glutamine synthetase GlnA, a key enzyme in the process to assimilate ammonia. When cellular nitrogen levels are high, the C-terminal adenylyl transferase (AT) inactivates GlnA by covalent transfer of an adenylyl group from ATP to specific tyrosine residue of GlnA, thus reducing its activity. Conversely, when nitrogen levels are low, the N-terminal adenylyl removase (AR) activates GlnA by removing the adenylyl group by phosphorolysis, increasing its activity. The regulatory region of GlnE binds the signal transduction protein PII (GlnB) which indicates the nitrogen status of the cell.</text>
</comment>
<dbReference type="OrthoDB" id="9759366at2"/>